<dbReference type="GO" id="GO:0005829">
    <property type="term" value="C:cytosol"/>
    <property type="evidence" value="ECO:0007669"/>
    <property type="project" value="TreeGrafter"/>
</dbReference>
<reference evidence="8 11" key="2">
    <citation type="submission" date="2016-10" db="EMBL/GenBank/DDBJ databases">
        <title>Hydorgenophaga sp. LPB0072 isolated from gastropod.</title>
        <authorList>
            <person name="Kim E."/>
            <person name="Yi H."/>
        </authorList>
    </citation>
    <scope>NUCLEOTIDE SEQUENCE [LARGE SCALE GENOMIC DNA]</scope>
    <source>
        <strain evidence="8 11">LPB0072</strain>
    </source>
</reference>
<dbReference type="EMBL" id="CP017476">
    <property type="protein sequence ID" value="AOW15185.1"/>
    <property type="molecule type" value="Genomic_DNA"/>
</dbReference>
<evidence type="ECO:0000256" key="1">
    <source>
        <dbReference type="ARBA" id="ARBA00010688"/>
    </source>
</evidence>
<keyword evidence="2 6" id="KW-0808">Transferase</keyword>
<evidence type="ECO:0000313" key="8">
    <source>
        <dbReference type="EMBL" id="AOW15185.1"/>
    </source>
</evidence>
<sequence length="330" mass="34562">MPNIPTSAAASTTPSVLCLTMNPSVDLATDTPRVQPTHKLRCGDAVHDAGGGGINVARVMQRLGGSCESLCPAGGPAGHWLEMRMAEDGLSNTTIPIAQETRVSFCVHETDTGEEFRFVMPGPLLSESEWRACLDHLAQLPRFPDYLVASGSLPPGVPADFYARLARLCRERGAKLVLDTSGPALHAALAEGVFLWKPNLKELGELSGHSVQTPGEWQAAAVRCVNEGKAEVVALTMGHLGALLVTREGLWSAPPLKIQVASAVGAGDSFVGGMVWGLQRGLPLPEAFAWGVAAGSAALMSVTTGLSRLEDAQVLHPQVQLSALINALGG</sequence>
<dbReference type="PIRSF" id="PIRSF000535">
    <property type="entry name" value="1PFK/6PFK/LacC"/>
    <property type="match status" value="1"/>
</dbReference>
<dbReference type="FunFam" id="3.40.1190.20:FF:000001">
    <property type="entry name" value="Phosphofructokinase"/>
    <property type="match status" value="1"/>
</dbReference>
<comment type="similarity">
    <text evidence="1 6">Belongs to the carbohydrate kinase PfkB family.</text>
</comment>
<dbReference type="EMBL" id="LVWD01000043">
    <property type="protein sequence ID" value="OAD39273.1"/>
    <property type="molecule type" value="Genomic_DNA"/>
</dbReference>
<dbReference type="Gene3D" id="3.40.1190.20">
    <property type="match status" value="1"/>
</dbReference>
<accession>A0A167GCR1</accession>
<dbReference type="InterPro" id="IPR017583">
    <property type="entry name" value="Tagatose/fructose_Pkinase"/>
</dbReference>
<keyword evidence="5" id="KW-0067">ATP-binding</keyword>
<organism evidence="8 11">
    <name type="scientific">Hydrogenophaga crassostreae</name>
    <dbReference type="NCBI Taxonomy" id="1763535"/>
    <lineage>
        <taxon>Bacteria</taxon>
        <taxon>Pseudomonadati</taxon>
        <taxon>Pseudomonadota</taxon>
        <taxon>Betaproteobacteria</taxon>
        <taxon>Burkholderiales</taxon>
        <taxon>Comamonadaceae</taxon>
        <taxon>Hydrogenophaga</taxon>
    </lineage>
</organism>
<dbReference type="Pfam" id="PF00294">
    <property type="entry name" value="PfkB"/>
    <property type="match status" value="1"/>
</dbReference>
<keyword evidence="4" id="KW-0418">Kinase</keyword>
<evidence type="ECO:0000256" key="4">
    <source>
        <dbReference type="ARBA" id="ARBA00022777"/>
    </source>
</evidence>
<gene>
    <name evidence="8" type="ORF">LPB072_22625</name>
    <name evidence="9" type="ORF">LPB72_22010</name>
</gene>
<feature type="domain" description="Carbohydrate kinase PfkB" evidence="7">
    <location>
        <begin position="24"/>
        <end position="306"/>
    </location>
</feature>
<dbReference type="STRING" id="1763535.LPB072_22625"/>
<evidence type="ECO:0000313" key="11">
    <source>
        <dbReference type="Proteomes" id="UP000185680"/>
    </source>
</evidence>
<proteinExistence type="inferred from homology"/>
<dbReference type="AlphaFoldDB" id="A0A167GCR1"/>
<dbReference type="InterPro" id="IPR011611">
    <property type="entry name" value="PfkB_dom"/>
</dbReference>
<dbReference type="Proteomes" id="UP000185657">
    <property type="component" value="Unassembled WGS sequence"/>
</dbReference>
<dbReference type="CDD" id="cd01164">
    <property type="entry name" value="FruK_PfkB_like"/>
    <property type="match status" value="1"/>
</dbReference>
<dbReference type="SUPFAM" id="SSF53613">
    <property type="entry name" value="Ribokinase-like"/>
    <property type="match status" value="1"/>
</dbReference>
<dbReference type="InterPro" id="IPR029056">
    <property type="entry name" value="Ribokinase-like"/>
</dbReference>
<dbReference type="RefSeq" id="WP_066096519.1">
    <property type="nucleotide sequence ID" value="NZ_CP017476.1"/>
</dbReference>
<evidence type="ECO:0000259" key="7">
    <source>
        <dbReference type="Pfam" id="PF00294"/>
    </source>
</evidence>
<protein>
    <recommendedName>
        <fullName evidence="6">Phosphofructokinase</fullName>
    </recommendedName>
</protein>
<dbReference type="InterPro" id="IPR002173">
    <property type="entry name" value="Carboh/pur_kinase_PfkB_CS"/>
</dbReference>
<evidence type="ECO:0000313" key="10">
    <source>
        <dbReference type="Proteomes" id="UP000185657"/>
    </source>
</evidence>
<evidence type="ECO:0000256" key="6">
    <source>
        <dbReference type="PIRNR" id="PIRNR000535"/>
    </source>
</evidence>
<dbReference type="GO" id="GO:0003872">
    <property type="term" value="F:6-phosphofructokinase activity"/>
    <property type="evidence" value="ECO:0007669"/>
    <property type="project" value="TreeGrafter"/>
</dbReference>
<reference evidence="9 10" key="1">
    <citation type="submission" date="2016-02" db="EMBL/GenBank/DDBJ databases">
        <title>Draft genome sequence of Hydrogenophaga sp. LPB0072.</title>
        <authorList>
            <person name="Shin S.-K."/>
            <person name="Yi H."/>
        </authorList>
    </citation>
    <scope>NUCLEOTIDE SEQUENCE [LARGE SCALE GENOMIC DNA]</scope>
    <source>
        <strain evidence="9 10">LPB0072</strain>
    </source>
</reference>
<evidence type="ECO:0000256" key="2">
    <source>
        <dbReference type="ARBA" id="ARBA00022679"/>
    </source>
</evidence>
<dbReference type="PROSITE" id="PS00583">
    <property type="entry name" value="PFKB_KINASES_1"/>
    <property type="match status" value="1"/>
</dbReference>
<dbReference type="PANTHER" id="PTHR46566:SF2">
    <property type="entry name" value="ATP-DEPENDENT 6-PHOSPHOFRUCTOKINASE ISOZYME 2"/>
    <property type="match status" value="1"/>
</dbReference>
<dbReference type="PANTHER" id="PTHR46566">
    <property type="entry name" value="1-PHOSPHOFRUCTOKINASE-RELATED"/>
    <property type="match status" value="1"/>
</dbReference>
<dbReference type="NCBIfam" id="TIGR03168">
    <property type="entry name" value="1-PFK"/>
    <property type="match status" value="1"/>
</dbReference>
<evidence type="ECO:0000256" key="3">
    <source>
        <dbReference type="ARBA" id="ARBA00022741"/>
    </source>
</evidence>
<name>A0A167GCR1_9BURK</name>
<evidence type="ECO:0000313" key="9">
    <source>
        <dbReference type="EMBL" id="OAD39273.1"/>
    </source>
</evidence>
<dbReference type="OrthoDB" id="9801219at2"/>
<dbReference type="Proteomes" id="UP000185680">
    <property type="component" value="Chromosome"/>
</dbReference>
<keyword evidence="3" id="KW-0547">Nucleotide-binding</keyword>
<dbReference type="KEGG" id="hyl:LPB072_22625"/>
<keyword evidence="10" id="KW-1185">Reference proteome</keyword>
<evidence type="ECO:0000256" key="5">
    <source>
        <dbReference type="ARBA" id="ARBA00022840"/>
    </source>
</evidence>
<dbReference type="GO" id="GO:0005524">
    <property type="term" value="F:ATP binding"/>
    <property type="evidence" value="ECO:0007669"/>
    <property type="project" value="UniProtKB-KW"/>
</dbReference>